<comment type="similarity">
    <text evidence="5">Belongs to the class-II pyridoxal-phosphate-dependent aminotransferase family. MalY/PatB cystathionine beta-lyase subfamily.</text>
</comment>
<dbReference type="PANTHER" id="PTHR43525:SF1">
    <property type="entry name" value="PROTEIN MALY"/>
    <property type="match status" value="1"/>
</dbReference>
<sequence length="407" mass="45556">MEYDFSRSADRSGAHSEKWSRRNIEGICGNADALPFWVADMDLATTVDITQALVREAERGVIGYRDDSALIPSFISFMKERHECTLSEYEVSFAQGMLHAIALALNLFTKEGDGIALPFPSYHPFIDMVGANRRTLIPFHLKRTATGFELDTERWQKETEGAKAILFCSPHNPTGIVFDEGTLKTVLTLAKERGQIVLCDEIHADLSHPGHRHIPLCKANRDVGAKCITFAAASKSFNIAGEHCAFAIFSDGGLKERYEEAKRRLYLTSPGYSVAVMAEEAYSKGLEYNRALCDALARKLDRLESFINTECPGIRLCRPQASFIAFLDCSGIWDRVLSDRQAHPELYDGDHFILSHFFGQRGGICMNDGSWFGDDYASYVRFNFGCGDELLERGLEGLKRAVDFLSR</sequence>
<dbReference type="CDD" id="cd00609">
    <property type="entry name" value="AAT_like"/>
    <property type="match status" value="1"/>
</dbReference>
<reference evidence="7" key="2">
    <citation type="journal article" date="2021" name="PeerJ">
        <title>Extensive microbial diversity within the chicken gut microbiome revealed by metagenomics and culture.</title>
        <authorList>
            <person name="Gilroy R."/>
            <person name="Ravi A."/>
            <person name="Getino M."/>
            <person name="Pursley I."/>
            <person name="Horton D.L."/>
            <person name="Alikhan N.F."/>
            <person name="Baker D."/>
            <person name="Gharbi K."/>
            <person name="Hall N."/>
            <person name="Watson M."/>
            <person name="Adriaenssens E.M."/>
            <person name="Foster-Nyarko E."/>
            <person name="Jarju S."/>
            <person name="Secka A."/>
            <person name="Antonio M."/>
            <person name="Oren A."/>
            <person name="Chaudhuri R.R."/>
            <person name="La Ragione R."/>
            <person name="Hildebrand F."/>
            <person name="Pallen M.J."/>
        </authorList>
    </citation>
    <scope>NUCLEOTIDE SEQUENCE</scope>
    <source>
        <strain evidence="7">11167</strain>
    </source>
</reference>
<proteinExistence type="inferred from homology"/>
<evidence type="ECO:0000256" key="4">
    <source>
        <dbReference type="ARBA" id="ARBA00023239"/>
    </source>
</evidence>
<dbReference type="InterPro" id="IPR051798">
    <property type="entry name" value="Class-II_PLP-Dep_Aminotrans"/>
</dbReference>
<dbReference type="Gene3D" id="3.40.640.10">
    <property type="entry name" value="Type I PLP-dependent aspartate aminotransferase-like (Major domain)"/>
    <property type="match status" value="1"/>
</dbReference>
<evidence type="ECO:0000256" key="3">
    <source>
        <dbReference type="ARBA" id="ARBA00022898"/>
    </source>
</evidence>
<keyword evidence="7" id="KW-0032">Aminotransferase</keyword>
<dbReference type="PANTHER" id="PTHR43525">
    <property type="entry name" value="PROTEIN MALY"/>
    <property type="match status" value="1"/>
</dbReference>
<evidence type="ECO:0000313" key="7">
    <source>
        <dbReference type="EMBL" id="MBO8442413.1"/>
    </source>
</evidence>
<dbReference type="SUPFAM" id="SSF53383">
    <property type="entry name" value="PLP-dependent transferases"/>
    <property type="match status" value="1"/>
</dbReference>
<dbReference type="InterPro" id="IPR015424">
    <property type="entry name" value="PyrdxlP-dep_Trfase"/>
</dbReference>
<dbReference type="AlphaFoldDB" id="A0A9D9HA66"/>
<feature type="domain" description="Aminotransferase class I/classII large" evidence="6">
    <location>
        <begin position="70"/>
        <end position="396"/>
    </location>
</feature>
<gene>
    <name evidence="7" type="ORF">IAC42_01430</name>
</gene>
<reference evidence="7" key="1">
    <citation type="submission" date="2020-10" db="EMBL/GenBank/DDBJ databases">
        <authorList>
            <person name="Gilroy R."/>
        </authorList>
    </citation>
    <scope>NUCLEOTIDE SEQUENCE</scope>
    <source>
        <strain evidence="7">11167</strain>
    </source>
</reference>
<dbReference type="Proteomes" id="UP000823633">
    <property type="component" value="Unassembled WGS sequence"/>
</dbReference>
<dbReference type="GO" id="GO:0008483">
    <property type="term" value="F:transaminase activity"/>
    <property type="evidence" value="ECO:0007669"/>
    <property type="project" value="UniProtKB-KW"/>
</dbReference>
<accession>A0A9D9HA66</accession>
<keyword evidence="4" id="KW-0456">Lyase</keyword>
<dbReference type="InterPro" id="IPR015421">
    <property type="entry name" value="PyrdxlP-dep_Trfase_major"/>
</dbReference>
<organism evidence="7 8">
    <name type="scientific">Candidatus Aphodenecus pullistercoris</name>
    <dbReference type="NCBI Taxonomy" id="2840669"/>
    <lineage>
        <taxon>Bacteria</taxon>
        <taxon>Pseudomonadati</taxon>
        <taxon>Spirochaetota</taxon>
        <taxon>Spirochaetia</taxon>
        <taxon>Spirochaetales</taxon>
        <taxon>Candidatus Aphodenecus</taxon>
    </lineage>
</organism>
<keyword evidence="3" id="KW-0663">Pyridoxal phosphate</keyword>
<name>A0A9D9HA66_9SPIR</name>
<evidence type="ECO:0000256" key="2">
    <source>
        <dbReference type="ARBA" id="ARBA00012224"/>
    </source>
</evidence>
<dbReference type="InterPro" id="IPR015422">
    <property type="entry name" value="PyrdxlP-dep_Trfase_small"/>
</dbReference>
<dbReference type="EC" id="4.4.1.13" evidence="2"/>
<evidence type="ECO:0000259" key="6">
    <source>
        <dbReference type="Pfam" id="PF00155"/>
    </source>
</evidence>
<keyword evidence="7" id="KW-0808">Transferase</keyword>
<evidence type="ECO:0000313" key="8">
    <source>
        <dbReference type="Proteomes" id="UP000823633"/>
    </source>
</evidence>
<evidence type="ECO:0000256" key="1">
    <source>
        <dbReference type="ARBA" id="ARBA00001933"/>
    </source>
</evidence>
<dbReference type="EMBL" id="JADIMU010000010">
    <property type="protein sequence ID" value="MBO8442413.1"/>
    <property type="molecule type" value="Genomic_DNA"/>
</dbReference>
<dbReference type="Gene3D" id="3.90.1150.10">
    <property type="entry name" value="Aspartate Aminotransferase, domain 1"/>
    <property type="match status" value="1"/>
</dbReference>
<dbReference type="InterPro" id="IPR004839">
    <property type="entry name" value="Aminotransferase_I/II_large"/>
</dbReference>
<evidence type="ECO:0000256" key="5">
    <source>
        <dbReference type="ARBA" id="ARBA00037974"/>
    </source>
</evidence>
<dbReference type="GO" id="GO:0030170">
    <property type="term" value="F:pyridoxal phosphate binding"/>
    <property type="evidence" value="ECO:0007669"/>
    <property type="project" value="InterPro"/>
</dbReference>
<dbReference type="GO" id="GO:0047804">
    <property type="term" value="F:cysteine-S-conjugate beta-lyase activity"/>
    <property type="evidence" value="ECO:0007669"/>
    <property type="project" value="UniProtKB-EC"/>
</dbReference>
<protein>
    <recommendedName>
        <fullName evidence="2">cysteine-S-conjugate beta-lyase</fullName>
        <ecNumber evidence="2">4.4.1.13</ecNumber>
    </recommendedName>
</protein>
<comment type="cofactor">
    <cofactor evidence="1">
        <name>pyridoxal 5'-phosphate</name>
        <dbReference type="ChEBI" id="CHEBI:597326"/>
    </cofactor>
</comment>
<comment type="caution">
    <text evidence="7">The sequence shown here is derived from an EMBL/GenBank/DDBJ whole genome shotgun (WGS) entry which is preliminary data.</text>
</comment>
<dbReference type="Pfam" id="PF00155">
    <property type="entry name" value="Aminotran_1_2"/>
    <property type="match status" value="1"/>
</dbReference>